<dbReference type="InterPro" id="IPR038469">
    <property type="entry name" value="tRNAHis_GuaTrfase_Thg1_sf"/>
</dbReference>
<keyword evidence="6 14" id="KW-0819">tRNA processing</keyword>
<evidence type="ECO:0000313" key="20">
    <source>
        <dbReference type="Proteomes" id="UP000094112"/>
    </source>
</evidence>
<name>A0A1E3P515_WICAA</name>
<dbReference type="PANTHER" id="PTHR12729:SF6">
    <property type="entry name" value="TRNA(HIS) GUANYLYLTRANSFERASE-RELATED"/>
    <property type="match status" value="1"/>
</dbReference>
<evidence type="ECO:0000256" key="10">
    <source>
        <dbReference type="ARBA" id="ARBA00022842"/>
    </source>
</evidence>
<dbReference type="Gene3D" id="3.30.70.3000">
    <property type="match status" value="1"/>
</dbReference>
<evidence type="ECO:0000256" key="13">
    <source>
        <dbReference type="ARBA" id="ARBA00047281"/>
    </source>
</evidence>
<feature type="binding site" evidence="16">
    <location>
        <position position="76"/>
    </location>
    <ligand>
        <name>Mg(2+)</name>
        <dbReference type="ChEBI" id="CHEBI:18420"/>
        <label>1</label>
        <note>catalytic</note>
    </ligand>
</feature>
<evidence type="ECO:0000256" key="6">
    <source>
        <dbReference type="ARBA" id="ARBA00022694"/>
    </source>
</evidence>
<dbReference type="STRING" id="683960.A0A1E3P515"/>
<evidence type="ECO:0000256" key="7">
    <source>
        <dbReference type="ARBA" id="ARBA00022695"/>
    </source>
</evidence>
<dbReference type="GO" id="GO:0042802">
    <property type="term" value="F:identical protein binding"/>
    <property type="evidence" value="ECO:0007669"/>
    <property type="project" value="EnsemblFungi"/>
</dbReference>
<dbReference type="GO" id="GO:0005525">
    <property type="term" value="F:GTP binding"/>
    <property type="evidence" value="ECO:0007669"/>
    <property type="project" value="UniProtKB-UniRule"/>
</dbReference>
<dbReference type="InterPro" id="IPR025845">
    <property type="entry name" value="Thg1_C_dom"/>
</dbReference>
<feature type="binding site" evidence="15">
    <location>
        <begin position="75"/>
        <end position="76"/>
    </location>
    <ligand>
        <name>GTP</name>
        <dbReference type="ChEBI" id="CHEBI:37565"/>
    </ligand>
</feature>
<dbReference type="GeneID" id="30198720"/>
<evidence type="ECO:0000259" key="18">
    <source>
        <dbReference type="Pfam" id="PF14413"/>
    </source>
</evidence>
<keyword evidence="11 14" id="KW-0342">GTP-binding</keyword>
<organism evidence="19 20">
    <name type="scientific">Wickerhamomyces anomalus (strain ATCC 58044 / CBS 1984 / NCYC 433 / NRRL Y-366-8)</name>
    <name type="common">Yeast</name>
    <name type="synonym">Hansenula anomala</name>
    <dbReference type="NCBI Taxonomy" id="683960"/>
    <lineage>
        <taxon>Eukaryota</taxon>
        <taxon>Fungi</taxon>
        <taxon>Dikarya</taxon>
        <taxon>Ascomycota</taxon>
        <taxon>Saccharomycotina</taxon>
        <taxon>Saccharomycetes</taxon>
        <taxon>Phaffomycetales</taxon>
        <taxon>Wickerhamomycetaceae</taxon>
        <taxon>Wickerhamomyces</taxon>
    </lineage>
</organism>
<evidence type="ECO:0000313" key="19">
    <source>
        <dbReference type="EMBL" id="ODQ60551.1"/>
    </source>
</evidence>
<feature type="binding site" evidence="16">
    <location>
        <position position="30"/>
    </location>
    <ligand>
        <name>Mg(2+)</name>
        <dbReference type="ChEBI" id="CHEBI:18420"/>
        <label>1</label>
        <note>catalytic</note>
    </ligand>
</feature>
<comment type="cofactor">
    <cofactor evidence="16">
        <name>Mg(2+)</name>
        <dbReference type="ChEBI" id="CHEBI:18420"/>
    </cofactor>
    <text evidence="16">Binds 2 magnesium ions per subunit.</text>
</comment>
<evidence type="ECO:0000256" key="2">
    <source>
        <dbReference type="ARBA" id="ARBA00010113"/>
    </source>
</evidence>
<dbReference type="EMBL" id="KV454209">
    <property type="protein sequence ID" value="ODQ60551.1"/>
    <property type="molecule type" value="Genomic_DNA"/>
</dbReference>
<comment type="similarity">
    <text evidence="2 14">Belongs to the tRNA(His) guanylyltransferase family.</text>
</comment>
<evidence type="ECO:0000256" key="5">
    <source>
        <dbReference type="ARBA" id="ARBA00022679"/>
    </source>
</evidence>
<dbReference type="InterPro" id="IPR007537">
    <property type="entry name" value="tRNAHis_GuaTrfase_Thg1"/>
</dbReference>
<feature type="binding site" evidence="15">
    <location>
        <begin position="29"/>
        <end position="34"/>
    </location>
    <ligand>
        <name>GTP</name>
        <dbReference type="ChEBI" id="CHEBI:37565"/>
    </ligand>
</feature>
<evidence type="ECO:0000256" key="14">
    <source>
        <dbReference type="PIRNR" id="PIRNR028980"/>
    </source>
</evidence>
<dbReference type="AlphaFoldDB" id="A0A1E3P515"/>
<dbReference type="PANTHER" id="PTHR12729">
    <property type="entry name" value="TRNA(HIS) GUANYLYLTRANSFERASE-RELATED"/>
    <property type="match status" value="1"/>
</dbReference>
<keyword evidence="8 14" id="KW-0479">Metal-binding</keyword>
<keyword evidence="9 14" id="KW-0547">Nucleotide-binding</keyword>
<gene>
    <name evidence="19" type="ORF">WICANDRAFT_28329</name>
</gene>
<keyword evidence="10 14" id="KW-0460">Magnesium</keyword>
<evidence type="ECO:0000256" key="9">
    <source>
        <dbReference type="ARBA" id="ARBA00022741"/>
    </source>
</evidence>
<comment type="function">
    <text evidence="1 14">Adds a GMP to the 5'-end of tRNA(His) after transcription and RNase P cleavage.</text>
</comment>
<dbReference type="RefSeq" id="XP_019039758.1">
    <property type="nucleotide sequence ID" value="XM_019181474.1"/>
</dbReference>
<dbReference type="EC" id="2.7.7.79" evidence="3 14"/>
<feature type="binding site" evidence="16">
    <location>
        <position position="76"/>
    </location>
    <ligand>
        <name>Mg(2+)</name>
        <dbReference type="ChEBI" id="CHEBI:18420"/>
        <label>2</label>
        <note>catalytic</note>
    </ligand>
</feature>
<dbReference type="FunFam" id="3.30.70.3000:FF:000001">
    <property type="entry name" value="tRNA(His) guanylyltransferase"/>
    <property type="match status" value="1"/>
</dbReference>
<evidence type="ECO:0000256" key="4">
    <source>
        <dbReference type="ARBA" id="ARBA00015443"/>
    </source>
</evidence>
<evidence type="ECO:0000259" key="17">
    <source>
        <dbReference type="Pfam" id="PF04446"/>
    </source>
</evidence>
<evidence type="ECO:0000256" key="1">
    <source>
        <dbReference type="ARBA" id="ARBA00002939"/>
    </source>
</evidence>
<feature type="binding site" evidence="16">
    <location>
        <position position="29"/>
    </location>
    <ligand>
        <name>Mg(2+)</name>
        <dbReference type="ChEBI" id="CHEBI:18420"/>
        <label>1</label>
        <note>catalytic</note>
    </ligand>
</feature>
<evidence type="ECO:0000256" key="8">
    <source>
        <dbReference type="ARBA" id="ARBA00022723"/>
    </source>
</evidence>
<proteinExistence type="inferred from homology"/>
<evidence type="ECO:0000256" key="15">
    <source>
        <dbReference type="PIRSR" id="PIRSR028980-1"/>
    </source>
</evidence>
<evidence type="ECO:0000256" key="3">
    <source>
        <dbReference type="ARBA" id="ARBA00012511"/>
    </source>
</evidence>
<dbReference type="GO" id="GO:0000287">
    <property type="term" value="F:magnesium ion binding"/>
    <property type="evidence" value="ECO:0007669"/>
    <property type="project" value="UniProtKB-UniRule"/>
</dbReference>
<dbReference type="Proteomes" id="UP000094112">
    <property type="component" value="Unassembled WGS sequence"/>
</dbReference>
<keyword evidence="5 14" id="KW-0808">Transferase</keyword>
<keyword evidence="20" id="KW-1185">Reference proteome</keyword>
<sequence>MAKSRFEYVKEFEKDNFLLQECFIVIRIDGRGFHKFSEDYKFIKPNDIRALKLSNAAALNVKRSISDVFLAFGESDEYSFVLKPETTLFNRRESKLVSTFASTFTAHYIQLWPKFFPDVELKIKNLPTFDCRAVVYPNLKVLKDYVSWRFVDTHINNLYNTSFWTLVIKGGLSTTDAEKRLMGTSSAEKNEILFKEFGINYNNEPEIFKKGSLIFKDEILHIDVYKRLDEFFKDYE</sequence>
<feature type="domain" description="tRNAHis guanylyltransferase catalytic" evidence="17">
    <location>
        <begin position="6"/>
        <end position="137"/>
    </location>
</feature>
<reference evidence="19 20" key="1">
    <citation type="journal article" date="2016" name="Proc. Natl. Acad. Sci. U.S.A.">
        <title>Comparative genomics of biotechnologically important yeasts.</title>
        <authorList>
            <person name="Riley R."/>
            <person name="Haridas S."/>
            <person name="Wolfe K.H."/>
            <person name="Lopes M.R."/>
            <person name="Hittinger C.T."/>
            <person name="Goeker M."/>
            <person name="Salamov A.A."/>
            <person name="Wisecaver J.H."/>
            <person name="Long T.M."/>
            <person name="Calvey C.H."/>
            <person name="Aerts A.L."/>
            <person name="Barry K.W."/>
            <person name="Choi C."/>
            <person name="Clum A."/>
            <person name="Coughlan A.Y."/>
            <person name="Deshpande S."/>
            <person name="Douglass A.P."/>
            <person name="Hanson S.J."/>
            <person name="Klenk H.-P."/>
            <person name="LaButti K.M."/>
            <person name="Lapidus A."/>
            <person name="Lindquist E.A."/>
            <person name="Lipzen A.M."/>
            <person name="Meier-Kolthoff J.P."/>
            <person name="Ohm R.A."/>
            <person name="Otillar R.P."/>
            <person name="Pangilinan J.L."/>
            <person name="Peng Y."/>
            <person name="Rokas A."/>
            <person name="Rosa C.A."/>
            <person name="Scheuner C."/>
            <person name="Sibirny A.A."/>
            <person name="Slot J.C."/>
            <person name="Stielow J.B."/>
            <person name="Sun H."/>
            <person name="Kurtzman C.P."/>
            <person name="Blackwell M."/>
            <person name="Grigoriev I.V."/>
            <person name="Jeffries T.W."/>
        </authorList>
    </citation>
    <scope>NUCLEOTIDE SEQUENCE [LARGE SCALE GENOMIC DNA]</scope>
    <source>
        <strain evidence="20">ATCC 58044 / CBS 1984 / NCYC 433 / NRRL Y-366-8</strain>
    </source>
</reference>
<evidence type="ECO:0000256" key="16">
    <source>
        <dbReference type="PIRSR" id="PIRSR028980-2"/>
    </source>
</evidence>
<evidence type="ECO:0000256" key="12">
    <source>
        <dbReference type="ARBA" id="ARBA00032480"/>
    </source>
</evidence>
<dbReference type="PIRSF" id="PIRSF028980">
    <property type="entry name" value="tRNAHis_guanylyltransferase"/>
    <property type="match status" value="1"/>
</dbReference>
<evidence type="ECO:0000256" key="11">
    <source>
        <dbReference type="ARBA" id="ARBA00023134"/>
    </source>
</evidence>
<accession>A0A1E3P515</accession>
<feature type="binding site" evidence="16">
    <location>
        <position position="29"/>
    </location>
    <ligand>
        <name>Mg(2+)</name>
        <dbReference type="ChEBI" id="CHEBI:18420"/>
        <label>2</label>
        <note>catalytic</note>
    </ligand>
</feature>
<feature type="domain" description="Thg1 C-terminal" evidence="18">
    <location>
        <begin position="141"/>
        <end position="218"/>
    </location>
</feature>
<keyword evidence="7 14" id="KW-0548">Nucleotidyltransferase</keyword>
<comment type="catalytic activity">
    <reaction evidence="13 14">
        <text>a 5'-end ribonucleotide-tRNA(His) + GTP + ATP + H2O = a 5'-end phospho-guanosine-ribonucleotide-tRNA(His) + AMP + 2 diphosphate + H(+)</text>
        <dbReference type="Rhea" id="RHEA:54564"/>
        <dbReference type="Rhea" id="RHEA-COMP:14193"/>
        <dbReference type="Rhea" id="RHEA-COMP:14917"/>
        <dbReference type="ChEBI" id="CHEBI:15377"/>
        <dbReference type="ChEBI" id="CHEBI:15378"/>
        <dbReference type="ChEBI" id="CHEBI:30616"/>
        <dbReference type="ChEBI" id="CHEBI:33019"/>
        <dbReference type="ChEBI" id="CHEBI:37565"/>
        <dbReference type="ChEBI" id="CHEBI:138282"/>
        <dbReference type="ChEBI" id="CHEBI:141847"/>
        <dbReference type="ChEBI" id="CHEBI:456215"/>
        <dbReference type="EC" id="2.7.7.79"/>
    </reaction>
</comment>
<dbReference type="Pfam" id="PF04446">
    <property type="entry name" value="Thg1"/>
    <property type="match status" value="1"/>
</dbReference>
<dbReference type="GO" id="GO:0008193">
    <property type="term" value="F:tRNA guanylyltransferase activity"/>
    <property type="evidence" value="ECO:0007669"/>
    <property type="project" value="UniProtKB-UniRule"/>
</dbReference>
<dbReference type="Pfam" id="PF14413">
    <property type="entry name" value="Thg1C"/>
    <property type="match status" value="1"/>
</dbReference>
<dbReference type="InterPro" id="IPR024956">
    <property type="entry name" value="tRNAHis_GuaTrfase_cat"/>
</dbReference>
<protein>
    <recommendedName>
        <fullName evidence="4 14">tRNA(His) guanylyltransferase</fullName>
        <ecNumber evidence="3 14">2.7.7.79</ecNumber>
    </recommendedName>
    <alternativeName>
        <fullName evidence="12 14">tRNA-histidine guanylyltransferase</fullName>
    </alternativeName>
</protein>
<dbReference type="OrthoDB" id="62560at2759"/>
<dbReference type="GO" id="GO:0006400">
    <property type="term" value="P:tRNA modification"/>
    <property type="evidence" value="ECO:0007669"/>
    <property type="project" value="UniProtKB-UniRule"/>
</dbReference>